<dbReference type="Proteomes" id="UP000887568">
    <property type="component" value="Unplaced"/>
</dbReference>
<dbReference type="AlphaFoldDB" id="A0A913ZW28"/>
<evidence type="ECO:0000259" key="8">
    <source>
        <dbReference type="SMART" id="SM00385"/>
    </source>
</evidence>
<evidence type="ECO:0000256" key="7">
    <source>
        <dbReference type="SAM" id="MobiDB-lite"/>
    </source>
</evidence>
<dbReference type="Gene3D" id="1.10.472.10">
    <property type="entry name" value="Cyclin-like"/>
    <property type="match status" value="2"/>
</dbReference>
<comment type="similarity">
    <text evidence="1">Belongs to the cyclin family. Cyclin AB subfamily.</text>
</comment>
<protein>
    <recommendedName>
        <fullName evidence="12">Cyclin A</fullName>
    </recommendedName>
</protein>
<dbReference type="Pfam" id="PF00134">
    <property type="entry name" value="Cyclin_N"/>
    <property type="match status" value="1"/>
</dbReference>
<dbReference type="InterPro" id="IPR048258">
    <property type="entry name" value="Cyclins_cyclin-box"/>
</dbReference>
<proteinExistence type="inferred from homology"/>
<dbReference type="GeneID" id="119727750"/>
<dbReference type="InterPro" id="IPR046965">
    <property type="entry name" value="Cyclin_A/B-like"/>
</dbReference>
<dbReference type="GO" id="GO:0016538">
    <property type="term" value="F:cyclin-dependent protein serine/threonine kinase regulator activity"/>
    <property type="evidence" value="ECO:0007669"/>
    <property type="project" value="InterPro"/>
</dbReference>
<dbReference type="SMART" id="SM00385">
    <property type="entry name" value="CYCLIN"/>
    <property type="match status" value="2"/>
</dbReference>
<evidence type="ECO:0000256" key="3">
    <source>
        <dbReference type="ARBA" id="ARBA00022776"/>
    </source>
</evidence>
<sequence length="445" mass="49533">MSFAFSENPLTYDVENSQNAGPQTRKTKREDAGRGNGPQACKRAALGTLSTNVTRKQPSRAAKQSGFADGFYNYQDENAFARPAAGKSTGSCGFALPPTASQPSFSIHIDPVEPAPPRARFLKEQKPTELPLDPIVTSLPEVERQPLRTVFTLDESASPMVLDTSLSEENTAPATIEDIDNSDGVFGVPEYAEDIYEYLREAELRNRPKPGYMRKQPDITSGMRSILVDWLIEVGEEYRLHNETLYLAVSYIDRFLSQMSVLRSKLQLVGAASMFLAAKFEEIYPPEVNEFVYITDDTYTVKQVLRMEHLILKVLSFDVAVPTANAFLSRYLKAAKADSRMEHLARYLAELTLPDCEYIKYIPSTIAAAAVCLANYTLSGTAWTPMLAKHSGYNLEDIAPCVRDLLKTFTNAPSQSQQAAQEKYKSQRYNSVSMIVAPTTLPSWL</sequence>
<dbReference type="PROSITE" id="PS00292">
    <property type="entry name" value="CYCLINS"/>
    <property type="match status" value="1"/>
</dbReference>
<dbReference type="InterPro" id="IPR006671">
    <property type="entry name" value="Cyclin_N"/>
</dbReference>
<evidence type="ECO:0000313" key="10">
    <source>
        <dbReference type="EnsemblMetazoa" id="XP_038055724.1"/>
    </source>
</evidence>
<evidence type="ECO:0000256" key="1">
    <source>
        <dbReference type="ARBA" id="ARBA00006955"/>
    </source>
</evidence>
<dbReference type="EnsemblMetazoa" id="XM_038199796.1">
    <property type="protein sequence ID" value="XP_038055724.1"/>
    <property type="gene ID" value="LOC119727750"/>
</dbReference>
<feature type="region of interest" description="Disordered" evidence="7">
    <location>
        <begin position="1"/>
        <end position="64"/>
    </location>
</feature>
<dbReference type="Pfam" id="PF16500">
    <property type="entry name" value="Cyclin_N2"/>
    <property type="match status" value="1"/>
</dbReference>
<dbReference type="Pfam" id="PF02984">
    <property type="entry name" value="Cyclin_C"/>
    <property type="match status" value="1"/>
</dbReference>
<dbReference type="PIRSF" id="PIRSF001771">
    <property type="entry name" value="Cyclin_A_B_D_E"/>
    <property type="match status" value="1"/>
</dbReference>
<dbReference type="InterPro" id="IPR013763">
    <property type="entry name" value="Cyclin-like_dom"/>
</dbReference>
<feature type="domain" description="Cyclin C-terminal" evidence="9">
    <location>
        <begin position="322"/>
        <end position="438"/>
    </location>
</feature>
<feature type="domain" description="Cyclin-like" evidence="8">
    <location>
        <begin position="326"/>
        <end position="407"/>
    </location>
</feature>
<dbReference type="FunFam" id="1.10.472.10:FF:000001">
    <property type="entry name" value="G2/mitotic-specific cyclin"/>
    <property type="match status" value="1"/>
</dbReference>
<dbReference type="CDD" id="cd20504">
    <property type="entry name" value="CYCLIN_CCNA_rpt1"/>
    <property type="match status" value="1"/>
</dbReference>
<dbReference type="OrthoDB" id="5590282at2759"/>
<keyword evidence="5" id="KW-0131">Cell cycle</keyword>
<keyword evidence="3" id="KW-0498">Mitosis</keyword>
<evidence type="ECO:0000256" key="5">
    <source>
        <dbReference type="ARBA" id="ARBA00023306"/>
    </source>
</evidence>
<feature type="domain" description="Cyclin-like" evidence="8">
    <location>
        <begin position="229"/>
        <end position="313"/>
    </location>
</feature>
<accession>A0A913ZW28</accession>
<organism evidence="10 11">
    <name type="scientific">Patiria miniata</name>
    <name type="common">Bat star</name>
    <name type="synonym">Asterina miniata</name>
    <dbReference type="NCBI Taxonomy" id="46514"/>
    <lineage>
        <taxon>Eukaryota</taxon>
        <taxon>Metazoa</taxon>
        <taxon>Echinodermata</taxon>
        <taxon>Eleutherozoa</taxon>
        <taxon>Asterozoa</taxon>
        <taxon>Asteroidea</taxon>
        <taxon>Valvatacea</taxon>
        <taxon>Valvatida</taxon>
        <taxon>Asterinidae</taxon>
        <taxon>Patiria</taxon>
    </lineage>
</organism>
<dbReference type="InterPro" id="IPR036915">
    <property type="entry name" value="Cyclin-like_sf"/>
</dbReference>
<evidence type="ECO:0000313" key="11">
    <source>
        <dbReference type="Proteomes" id="UP000887568"/>
    </source>
</evidence>
<keyword evidence="4 6" id="KW-0195">Cyclin</keyword>
<reference evidence="10" key="1">
    <citation type="submission" date="2022-11" db="UniProtKB">
        <authorList>
            <consortium name="EnsemblMetazoa"/>
        </authorList>
    </citation>
    <scope>IDENTIFICATION</scope>
</reference>
<evidence type="ECO:0000256" key="6">
    <source>
        <dbReference type="RuleBase" id="RU000383"/>
    </source>
</evidence>
<dbReference type="InterPro" id="IPR039361">
    <property type="entry name" value="Cyclin"/>
</dbReference>
<evidence type="ECO:0000256" key="2">
    <source>
        <dbReference type="ARBA" id="ARBA00022618"/>
    </source>
</evidence>
<dbReference type="InterPro" id="IPR004367">
    <property type="entry name" value="Cyclin_C-dom"/>
</dbReference>
<name>A0A913ZW28_PATMI</name>
<dbReference type="GO" id="GO:0051301">
    <property type="term" value="P:cell division"/>
    <property type="evidence" value="ECO:0007669"/>
    <property type="project" value="UniProtKB-KW"/>
</dbReference>
<feature type="compositionally biased region" description="Polar residues" evidence="7">
    <location>
        <begin position="14"/>
        <end position="24"/>
    </location>
</feature>
<dbReference type="InterPro" id="IPR032447">
    <property type="entry name" value="Cyclin-A_N"/>
</dbReference>
<evidence type="ECO:0000256" key="4">
    <source>
        <dbReference type="ARBA" id="ARBA00023127"/>
    </source>
</evidence>
<dbReference type="OMA" id="YCRAAQH"/>
<evidence type="ECO:0008006" key="12">
    <source>
        <dbReference type="Google" id="ProtNLM"/>
    </source>
</evidence>
<dbReference type="SMART" id="SM01332">
    <property type="entry name" value="Cyclin_C"/>
    <property type="match status" value="1"/>
</dbReference>
<keyword evidence="11" id="KW-1185">Reference proteome</keyword>
<evidence type="ECO:0000259" key="9">
    <source>
        <dbReference type="SMART" id="SM01332"/>
    </source>
</evidence>
<dbReference type="RefSeq" id="XP_038055724.1">
    <property type="nucleotide sequence ID" value="XM_038199796.1"/>
</dbReference>
<dbReference type="SUPFAM" id="SSF47954">
    <property type="entry name" value="Cyclin-like"/>
    <property type="match status" value="2"/>
</dbReference>
<dbReference type="PANTHER" id="PTHR10177">
    <property type="entry name" value="CYCLINS"/>
    <property type="match status" value="1"/>
</dbReference>
<dbReference type="GO" id="GO:0044772">
    <property type="term" value="P:mitotic cell cycle phase transition"/>
    <property type="evidence" value="ECO:0007669"/>
    <property type="project" value="InterPro"/>
</dbReference>
<keyword evidence="2" id="KW-0132">Cell division</keyword>